<dbReference type="InterPro" id="IPR013762">
    <property type="entry name" value="Integrase-like_cat_sf"/>
</dbReference>
<dbReference type="InterPro" id="IPR011010">
    <property type="entry name" value="DNA_brk_join_enz"/>
</dbReference>
<proteinExistence type="predicted"/>
<dbReference type="GO" id="GO:0006310">
    <property type="term" value="P:DNA recombination"/>
    <property type="evidence" value="ECO:0007669"/>
    <property type="project" value="UniProtKB-KW"/>
</dbReference>
<reference evidence="3" key="1">
    <citation type="submission" date="2016-12" db="EMBL/GenBank/DDBJ databases">
        <title>Comparative genomics of four Isosphaeraceae planctomycetes: a common pool of plasmids and glycoside hydrolase genes.</title>
        <authorList>
            <person name="Ivanova A."/>
        </authorList>
    </citation>
    <scope>NUCLEOTIDE SEQUENCE [LARGE SCALE GENOMIC DNA]</scope>
    <source>
        <strain evidence="3">PX4</strain>
    </source>
</reference>
<gene>
    <name evidence="2" type="ORF">BSF38_04806</name>
</gene>
<sequence length="200" mass="22774">MVVFFNYCVDTGTVWQSTSIHEPTLRRHVIWDRRPPDREAKEQSPRGRLFYRRMKTGKAFCRPMNRVVHAHLRDIMPADPRPDAPILLGGGARPNARFQSLCSLAGIKPRLDVETGMEEPWELKDSRKTCTTYYDEHVPESSIEILGHSVGGITYRHYAHRAPLAFRAIMTLPQPTAFTAILKGIDGESPCCRRRFADVG</sequence>
<dbReference type="RefSeq" id="WP_076349621.1">
    <property type="nucleotide sequence ID" value="NZ_CP019082.1"/>
</dbReference>
<dbReference type="AlphaFoldDB" id="A0A1U7CWB9"/>
<dbReference type="EMBL" id="CP019082">
    <property type="protein sequence ID" value="APW63242.1"/>
    <property type="molecule type" value="Genomic_DNA"/>
</dbReference>
<name>A0A1U7CWB9_9BACT</name>
<evidence type="ECO:0000256" key="1">
    <source>
        <dbReference type="ARBA" id="ARBA00023172"/>
    </source>
</evidence>
<protein>
    <submittedName>
        <fullName evidence="2">Uncharacterized protein</fullName>
    </submittedName>
</protein>
<dbReference type="SUPFAM" id="SSF56349">
    <property type="entry name" value="DNA breaking-rejoining enzymes"/>
    <property type="match status" value="1"/>
</dbReference>
<accession>A0A1U7CWB9</accession>
<dbReference type="OrthoDB" id="253679at2"/>
<dbReference type="GO" id="GO:0015074">
    <property type="term" value="P:DNA integration"/>
    <property type="evidence" value="ECO:0007669"/>
    <property type="project" value="InterPro"/>
</dbReference>
<evidence type="ECO:0000313" key="3">
    <source>
        <dbReference type="Proteomes" id="UP000186309"/>
    </source>
</evidence>
<keyword evidence="3" id="KW-1185">Reference proteome</keyword>
<dbReference type="KEGG" id="pbor:BSF38_04806"/>
<organism evidence="2 3">
    <name type="scientific">Paludisphaera borealis</name>
    <dbReference type="NCBI Taxonomy" id="1387353"/>
    <lineage>
        <taxon>Bacteria</taxon>
        <taxon>Pseudomonadati</taxon>
        <taxon>Planctomycetota</taxon>
        <taxon>Planctomycetia</taxon>
        <taxon>Isosphaerales</taxon>
        <taxon>Isosphaeraceae</taxon>
        <taxon>Paludisphaera</taxon>
    </lineage>
</organism>
<dbReference type="Gene3D" id="1.10.443.10">
    <property type="entry name" value="Intergrase catalytic core"/>
    <property type="match status" value="1"/>
</dbReference>
<evidence type="ECO:0000313" key="2">
    <source>
        <dbReference type="EMBL" id="APW63242.1"/>
    </source>
</evidence>
<keyword evidence="1" id="KW-0233">DNA recombination</keyword>
<dbReference type="Proteomes" id="UP000186309">
    <property type="component" value="Chromosome"/>
</dbReference>
<dbReference type="GO" id="GO:0003677">
    <property type="term" value="F:DNA binding"/>
    <property type="evidence" value="ECO:0007669"/>
    <property type="project" value="InterPro"/>
</dbReference>